<dbReference type="EMBL" id="UAUF01000016">
    <property type="protein sequence ID" value="SPZ16880.1"/>
    <property type="molecule type" value="Genomic_DNA"/>
</dbReference>
<gene>
    <name evidence="1" type="ORF">NCTC11842_05920</name>
</gene>
<evidence type="ECO:0000313" key="1">
    <source>
        <dbReference type="EMBL" id="SPZ16880.1"/>
    </source>
</evidence>
<reference evidence="1 2" key="1">
    <citation type="submission" date="2018-06" db="EMBL/GenBank/DDBJ databases">
        <authorList>
            <consortium name="Pathogen Informatics"/>
            <person name="Doyle S."/>
        </authorList>
    </citation>
    <scope>NUCLEOTIDE SEQUENCE [LARGE SCALE GENOMIC DNA]</scope>
    <source>
        <strain evidence="1 2">NCTC11842</strain>
    </source>
</reference>
<proteinExistence type="predicted"/>
<organism evidence="1 2">
    <name type="scientific">Pseudomonas luteola</name>
    <dbReference type="NCBI Taxonomy" id="47886"/>
    <lineage>
        <taxon>Bacteria</taxon>
        <taxon>Pseudomonadati</taxon>
        <taxon>Pseudomonadota</taxon>
        <taxon>Gammaproteobacteria</taxon>
        <taxon>Pseudomonadales</taxon>
        <taxon>Pseudomonadaceae</taxon>
        <taxon>Pseudomonas</taxon>
    </lineage>
</organism>
<name>A0A2X2FDK4_PSELU</name>
<evidence type="ECO:0000313" key="2">
    <source>
        <dbReference type="Proteomes" id="UP000250443"/>
    </source>
</evidence>
<accession>A0A2X2FDK4</accession>
<sequence>MFTVQRYQVETMAKLISREPWWAKPPEQEQNELSLEWGYLENYDNLEFRFVSIRPSDEEIRLRKGCRVISEAPPGSS</sequence>
<dbReference type="Proteomes" id="UP000250443">
    <property type="component" value="Unassembled WGS sequence"/>
</dbReference>
<protein>
    <submittedName>
        <fullName evidence="1">Uncharacterized protein</fullName>
    </submittedName>
</protein>
<dbReference type="AlphaFoldDB" id="A0A2X2FDK4"/>